<keyword evidence="2" id="KW-0812">Transmembrane</keyword>
<evidence type="ECO:0000313" key="4">
    <source>
        <dbReference type="Proteomes" id="UP000524404"/>
    </source>
</evidence>
<evidence type="ECO:0000256" key="2">
    <source>
        <dbReference type="SAM" id="Phobius"/>
    </source>
</evidence>
<gene>
    <name evidence="3" type="ORF">HNP25_002515</name>
</gene>
<protein>
    <submittedName>
        <fullName evidence="3">Uncharacterized protein</fullName>
    </submittedName>
</protein>
<sequence length="160" mass="18530">MEKKSKALEDAEQNLLLAQKELDVQRQKDGVSSLNDFRNENKNKNSFVFILITIVTSFLYCWLNDEILTLYPDAGVHAIVTLHKAAAVLVFILLTEVLLIFLEKFKDNYMSRYGDSNKFLTLDKINDFYNAEPQTRLWLRYAYFALRFYSAISLASGNLI</sequence>
<feature type="transmembrane region" description="Helical" evidence="2">
    <location>
        <begin position="47"/>
        <end position="65"/>
    </location>
</feature>
<keyword evidence="2" id="KW-1133">Transmembrane helix</keyword>
<dbReference type="Proteomes" id="UP000524404">
    <property type="component" value="Unassembled WGS sequence"/>
</dbReference>
<reference evidence="3 4" key="1">
    <citation type="submission" date="2020-08" db="EMBL/GenBank/DDBJ databases">
        <title>Functional genomics of gut bacteria from endangered species of beetles.</title>
        <authorList>
            <person name="Carlos-Shanley C."/>
        </authorList>
    </citation>
    <scope>NUCLEOTIDE SEQUENCE [LARGE SCALE GENOMIC DNA]</scope>
    <source>
        <strain evidence="3 4">S00070</strain>
    </source>
</reference>
<accession>A0A841ELP4</accession>
<keyword evidence="1" id="KW-0175">Coiled coil</keyword>
<organism evidence="3 4">
    <name type="scientific">Arcicella rosea</name>
    <dbReference type="NCBI Taxonomy" id="502909"/>
    <lineage>
        <taxon>Bacteria</taxon>
        <taxon>Pseudomonadati</taxon>
        <taxon>Bacteroidota</taxon>
        <taxon>Cytophagia</taxon>
        <taxon>Cytophagales</taxon>
        <taxon>Flectobacillaceae</taxon>
        <taxon>Arcicella</taxon>
    </lineage>
</organism>
<evidence type="ECO:0000256" key="1">
    <source>
        <dbReference type="SAM" id="Coils"/>
    </source>
</evidence>
<dbReference type="AlphaFoldDB" id="A0A841ELP4"/>
<proteinExistence type="predicted"/>
<dbReference type="RefSeq" id="WP_184134521.1">
    <property type="nucleotide sequence ID" value="NZ_JACHKT010000017.1"/>
</dbReference>
<evidence type="ECO:0000313" key="3">
    <source>
        <dbReference type="EMBL" id="MBB6003856.1"/>
    </source>
</evidence>
<comment type="caution">
    <text evidence="3">The sequence shown here is derived from an EMBL/GenBank/DDBJ whole genome shotgun (WGS) entry which is preliminary data.</text>
</comment>
<keyword evidence="2" id="KW-0472">Membrane</keyword>
<feature type="transmembrane region" description="Helical" evidence="2">
    <location>
        <begin position="85"/>
        <end position="102"/>
    </location>
</feature>
<feature type="coiled-coil region" evidence="1">
    <location>
        <begin position="1"/>
        <end position="28"/>
    </location>
</feature>
<keyword evidence="4" id="KW-1185">Reference proteome</keyword>
<name>A0A841ELP4_9BACT</name>
<dbReference type="EMBL" id="JACHKT010000017">
    <property type="protein sequence ID" value="MBB6003856.1"/>
    <property type="molecule type" value="Genomic_DNA"/>
</dbReference>